<dbReference type="OrthoDB" id="264402at2157"/>
<accession>A0A7D5QIP8</accession>
<dbReference type="Proteomes" id="UP000509626">
    <property type="component" value="Chromosome"/>
</dbReference>
<dbReference type="RefSeq" id="WP_179269769.1">
    <property type="nucleotide sequence ID" value="NZ_CP058579.1"/>
</dbReference>
<feature type="region of interest" description="Disordered" evidence="1">
    <location>
        <begin position="1"/>
        <end position="26"/>
    </location>
</feature>
<dbReference type="KEGG" id="halu:HUG12_16175"/>
<dbReference type="EMBL" id="CP058579">
    <property type="protein sequence ID" value="QLG63184.1"/>
    <property type="molecule type" value="Genomic_DNA"/>
</dbReference>
<evidence type="ECO:0000313" key="4">
    <source>
        <dbReference type="Proteomes" id="UP000509626"/>
    </source>
</evidence>
<reference evidence="3 4" key="1">
    <citation type="submission" date="2020-06" db="EMBL/GenBank/DDBJ databases">
        <title>NJ-3-1, isolated from saline soil.</title>
        <authorList>
            <person name="Cui H.L."/>
            <person name="Shi X."/>
        </authorList>
    </citation>
    <scope>NUCLEOTIDE SEQUENCE [LARGE SCALE GENOMIC DNA]</scope>
    <source>
        <strain evidence="3 4">NJ-3-1</strain>
    </source>
</reference>
<evidence type="ECO:0000259" key="2">
    <source>
        <dbReference type="Pfam" id="PF21120"/>
    </source>
</evidence>
<dbReference type="AlphaFoldDB" id="A0A7D5QIP8"/>
<organism evidence="3 4">
    <name type="scientific">Halorarum salinum</name>
    <dbReference type="NCBI Taxonomy" id="2743089"/>
    <lineage>
        <taxon>Archaea</taxon>
        <taxon>Methanobacteriati</taxon>
        <taxon>Methanobacteriota</taxon>
        <taxon>Stenosarchaea group</taxon>
        <taxon>Halobacteria</taxon>
        <taxon>Halobacteriales</taxon>
        <taxon>Haloferacaceae</taxon>
        <taxon>Halorarum</taxon>
    </lineage>
</organism>
<proteinExistence type="predicted"/>
<keyword evidence="4" id="KW-1185">Reference proteome</keyword>
<dbReference type="Gene3D" id="1.10.10.10">
    <property type="entry name" value="Winged helix-like DNA-binding domain superfamily/Winged helix DNA-binding domain"/>
    <property type="match status" value="1"/>
</dbReference>
<evidence type="ECO:0000256" key="1">
    <source>
        <dbReference type="SAM" id="MobiDB-lite"/>
    </source>
</evidence>
<dbReference type="InterPro" id="IPR036388">
    <property type="entry name" value="WH-like_DNA-bd_sf"/>
</dbReference>
<dbReference type="Pfam" id="PF21120">
    <property type="entry name" value="WHD_MCM_arc"/>
    <property type="match status" value="1"/>
</dbReference>
<dbReference type="GeneID" id="56039028"/>
<evidence type="ECO:0000313" key="3">
    <source>
        <dbReference type="EMBL" id="QLG63184.1"/>
    </source>
</evidence>
<name>A0A7D5QIP8_9EURY</name>
<gene>
    <name evidence="3" type="ORF">HUG12_16175</name>
</gene>
<feature type="domain" description="MCM C-terminal" evidence="2">
    <location>
        <begin position="101"/>
        <end position="164"/>
    </location>
</feature>
<dbReference type="InterPro" id="IPR048907">
    <property type="entry name" value="WHD_MCM_arc"/>
</dbReference>
<sequence>MSVEVAFDHLDSSNDLEQEAEEHRERAAEKLRELVEDGIDFDAEVTIEHGETDSFSVTVVPDALKDFTDSILEEGEYGASVSGARLLVSRGESDLLLSQRDRIKGLKDIIAALSDHYSNEPGAPIDVIIQQSSRVGMDPDKAEQEIESLRRKGEVYEPQNGYLRTT</sequence>
<feature type="compositionally biased region" description="Basic and acidic residues" evidence="1">
    <location>
        <begin position="1"/>
        <end position="12"/>
    </location>
</feature>
<protein>
    <recommendedName>
        <fullName evidence="2">MCM C-terminal domain-containing protein</fullName>
    </recommendedName>
</protein>